<organism evidence="2 3">
    <name type="scientific">Qipengyuania citrea</name>
    <dbReference type="NCBI Taxonomy" id="225971"/>
    <lineage>
        <taxon>Bacteria</taxon>
        <taxon>Pseudomonadati</taxon>
        <taxon>Pseudomonadota</taxon>
        <taxon>Alphaproteobacteria</taxon>
        <taxon>Sphingomonadales</taxon>
        <taxon>Erythrobacteraceae</taxon>
        <taxon>Qipengyuania</taxon>
    </lineage>
</organism>
<keyword evidence="1" id="KW-0472">Membrane</keyword>
<dbReference type="RefSeq" id="WP_196847436.1">
    <property type="nucleotide sequence ID" value="NZ_CP098494.1"/>
</dbReference>
<dbReference type="Proteomes" id="UP001056619">
    <property type="component" value="Chromosome"/>
</dbReference>
<keyword evidence="1" id="KW-0812">Transmembrane</keyword>
<evidence type="ECO:0000313" key="3">
    <source>
        <dbReference type="Proteomes" id="UP001056619"/>
    </source>
</evidence>
<keyword evidence="3" id="KW-1185">Reference proteome</keyword>
<reference evidence="2 3" key="1">
    <citation type="submission" date="2022-06" db="EMBL/GenBank/DDBJ databases">
        <authorList>
            <person name="Liu G."/>
        </authorList>
    </citation>
    <scope>NUCLEOTIDE SEQUENCE [LARGE SCALE GENOMIC DNA]</scope>
    <source>
        <strain evidence="2 3">E4</strain>
    </source>
</reference>
<sequence>MTITREDIAAFADGELSGERETEVAAAVTGDAELAQQVQRHRALKAMLAEHYAPVLGQCAPERLTSLLAQPQPAEIVDFAAARERRESRRRLPHWGWIAAPALAASLVLAVFLPRQGGEASPYVDTQLAAVLDDRLVAVQSPREETRVILSFRSEEGRYCRAFSGRAGSGIACRDETGWKLEALGKGSHGDPTDYRMAGAGDAEILALAQEMAAGPALDEEAEKAARARDWR</sequence>
<accession>A0ABY4U4Q7</accession>
<keyword evidence="1" id="KW-1133">Transmembrane helix</keyword>
<name>A0ABY4U4Q7_9SPHN</name>
<protein>
    <recommendedName>
        <fullName evidence="4">Anti-sigma factor</fullName>
    </recommendedName>
</protein>
<evidence type="ECO:0008006" key="4">
    <source>
        <dbReference type="Google" id="ProtNLM"/>
    </source>
</evidence>
<gene>
    <name evidence="2" type="ORF">NCF85_13540</name>
</gene>
<proteinExistence type="predicted"/>
<dbReference type="EMBL" id="CP098494">
    <property type="protein sequence ID" value="USA61087.1"/>
    <property type="molecule type" value="Genomic_DNA"/>
</dbReference>
<evidence type="ECO:0000256" key="1">
    <source>
        <dbReference type="SAM" id="Phobius"/>
    </source>
</evidence>
<feature type="transmembrane region" description="Helical" evidence="1">
    <location>
        <begin position="95"/>
        <end position="113"/>
    </location>
</feature>
<evidence type="ECO:0000313" key="2">
    <source>
        <dbReference type="EMBL" id="USA61087.1"/>
    </source>
</evidence>